<feature type="compositionally biased region" description="Polar residues" evidence="12">
    <location>
        <begin position="321"/>
        <end position="331"/>
    </location>
</feature>
<evidence type="ECO:0000259" key="13">
    <source>
        <dbReference type="PROSITE" id="PS50097"/>
    </source>
</evidence>
<evidence type="ECO:0000313" key="15">
    <source>
        <dbReference type="Proteomes" id="UP001153620"/>
    </source>
</evidence>
<dbReference type="GO" id="GO:0006357">
    <property type="term" value="P:regulation of transcription by RNA polymerase II"/>
    <property type="evidence" value="ECO:0007669"/>
    <property type="project" value="TreeGrafter"/>
</dbReference>
<dbReference type="InterPro" id="IPR000210">
    <property type="entry name" value="BTB/POZ_dom"/>
</dbReference>
<dbReference type="GO" id="GO:0045467">
    <property type="term" value="P:R7 cell development"/>
    <property type="evidence" value="ECO:0007669"/>
    <property type="project" value="UniProtKB-ARBA"/>
</dbReference>
<dbReference type="InterPro" id="IPR051095">
    <property type="entry name" value="Dros_DevTransReg"/>
</dbReference>
<evidence type="ECO:0000256" key="4">
    <source>
        <dbReference type="ARBA" id="ARBA00022771"/>
    </source>
</evidence>
<dbReference type="SUPFAM" id="SSF54695">
    <property type="entry name" value="POZ domain"/>
    <property type="match status" value="1"/>
</dbReference>
<feature type="region of interest" description="Disordered" evidence="12">
    <location>
        <begin position="311"/>
        <end position="331"/>
    </location>
</feature>
<reference evidence="14" key="1">
    <citation type="submission" date="2022-01" db="EMBL/GenBank/DDBJ databases">
        <authorList>
            <person name="King R."/>
        </authorList>
    </citation>
    <scope>NUCLEOTIDE SEQUENCE</scope>
</reference>
<feature type="compositionally biased region" description="Polar residues" evidence="12">
    <location>
        <begin position="149"/>
        <end position="162"/>
    </location>
</feature>
<keyword evidence="5" id="KW-0221">Differentiation</keyword>
<keyword evidence="3" id="KW-0479">Metal-binding</keyword>
<dbReference type="PANTHER" id="PTHR23110">
    <property type="entry name" value="BTB DOMAIN TRANSCRIPTION FACTOR"/>
    <property type="match status" value="1"/>
</dbReference>
<keyword evidence="7" id="KW-0524">Neurogenesis</keyword>
<evidence type="ECO:0000256" key="9">
    <source>
        <dbReference type="ARBA" id="ARBA00023163"/>
    </source>
</evidence>
<dbReference type="Proteomes" id="UP001153620">
    <property type="component" value="Chromosome 1"/>
</dbReference>
<reference evidence="14" key="2">
    <citation type="submission" date="2022-10" db="EMBL/GenBank/DDBJ databases">
        <authorList>
            <consortium name="ENA_rothamsted_submissions"/>
            <consortium name="culmorum"/>
            <person name="King R."/>
        </authorList>
    </citation>
    <scope>NUCLEOTIDE SEQUENCE</scope>
</reference>
<feature type="compositionally biased region" description="Low complexity" evidence="12">
    <location>
        <begin position="116"/>
        <end position="143"/>
    </location>
</feature>
<comment type="subcellular location">
    <subcellularLocation>
        <location evidence="1">Nucleus</location>
    </subcellularLocation>
</comment>
<dbReference type="Gene3D" id="3.30.710.10">
    <property type="entry name" value="Potassium Channel Kv1.1, Chain A"/>
    <property type="match status" value="1"/>
</dbReference>
<keyword evidence="2" id="KW-0217">Developmental protein</keyword>
<accession>A0A9P0ILB0</accession>
<protein>
    <recommendedName>
        <fullName evidence="13">BTB domain-containing protein</fullName>
    </recommendedName>
</protein>
<dbReference type="InterPro" id="IPR011333">
    <property type="entry name" value="SKP1/BTB/POZ_sf"/>
</dbReference>
<evidence type="ECO:0000313" key="14">
    <source>
        <dbReference type="EMBL" id="CAH1707939.1"/>
    </source>
</evidence>
<evidence type="ECO:0000256" key="10">
    <source>
        <dbReference type="ARBA" id="ARBA00023242"/>
    </source>
</evidence>
<sequence>MEEFALCWNKLKFAENLSSGFQSLFDRGDFVDCTIACDGQLLQCHKLVLAICSPYFREIFMNNPCRHPIIILKDVTFSIMSELLQFMYQGEVNVKQAELQAFMSIAESLQIKGLATNSGSNNSNNNGTNNNNNNSTSNGNNSTMRGSEAMNSSYSQFHSNNVSGGGGTANNAGVHRNHNQHQFNSAGSHTENHRQTTSTPLSTTSSIDCGNHAMKGGKHMSGESSTPQTATPLSSSSSFVQKRTIDQISEQQQQRQSQMKMKRTVHDVSDSDMNDSIDNMTSDDIFLPASMQPQVTINESPRFDANCVKRENSNDVIRPQSPGNIYRNSYHSSNSMQNTSFPYFPDFSPSDLSNSNNLNDLSKSHMEVPPAAVLPGERWFNGKLQFMLSQRGKPLLVHDGFSFGIQYIRKDKKYWQCNLSRKYNCKARVTTTDAGDIIVTNNEHCHTEIRQHLRKDYKMNKLQAQLSNQLNNHHMSFQIGDRKINLGTYMDHVANAAAAASSTNCQPSISSISTTQTSIMPRQITTTNSFPKNLSLRSPLVTPPPTETSPPSLPIKRRDSNDSPLQRSSHD</sequence>
<dbReference type="GO" id="GO:0016199">
    <property type="term" value="P:axon midline choice point recognition"/>
    <property type="evidence" value="ECO:0007669"/>
    <property type="project" value="UniProtKB-ARBA"/>
</dbReference>
<feature type="compositionally biased region" description="Low complexity" evidence="12">
    <location>
        <begin position="247"/>
        <end position="259"/>
    </location>
</feature>
<keyword evidence="9" id="KW-0804">Transcription</keyword>
<feature type="compositionally biased region" description="Polar residues" evidence="12">
    <location>
        <begin position="527"/>
        <end position="536"/>
    </location>
</feature>
<keyword evidence="4" id="KW-0863">Zinc-finger</keyword>
<evidence type="ECO:0000256" key="2">
    <source>
        <dbReference type="ARBA" id="ARBA00022473"/>
    </source>
</evidence>
<feature type="compositionally biased region" description="Polar residues" evidence="12">
    <location>
        <begin position="222"/>
        <end position="241"/>
    </location>
</feature>
<keyword evidence="8" id="KW-0805">Transcription regulation</keyword>
<gene>
    <name evidence="14" type="ORF">CHIRRI_LOCUS489</name>
</gene>
<feature type="compositionally biased region" description="Polar residues" evidence="12">
    <location>
        <begin position="180"/>
        <end position="189"/>
    </location>
</feature>
<dbReference type="Pfam" id="PF00651">
    <property type="entry name" value="BTB"/>
    <property type="match status" value="1"/>
</dbReference>
<evidence type="ECO:0000256" key="8">
    <source>
        <dbReference type="ARBA" id="ARBA00023015"/>
    </source>
</evidence>
<feature type="compositionally biased region" description="Polar residues" evidence="12">
    <location>
        <begin position="562"/>
        <end position="571"/>
    </location>
</feature>
<dbReference type="Pfam" id="PF04500">
    <property type="entry name" value="FLYWCH"/>
    <property type="match status" value="1"/>
</dbReference>
<dbReference type="GO" id="GO:0008406">
    <property type="term" value="P:gonad development"/>
    <property type="evidence" value="ECO:0007669"/>
    <property type="project" value="UniProtKB-ARBA"/>
</dbReference>
<dbReference type="GO" id="GO:0007526">
    <property type="term" value="P:larval somatic muscle development"/>
    <property type="evidence" value="ECO:0007669"/>
    <property type="project" value="UniProtKB-ARBA"/>
</dbReference>
<dbReference type="EMBL" id="OU895877">
    <property type="protein sequence ID" value="CAH1707939.1"/>
    <property type="molecule type" value="Genomic_DNA"/>
</dbReference>
<feature type="compositionally biased region" description="Low complexity" evidence="12">
    <location>
        <begin position="196"/>
        <end position="206"/>
    </location>
</feature>
<dbReference type="CDD" id="cd18315">
    <property type="entry name" value="BTB_POZ_BAB-like"/>
    <property type="match status" value="1"/>
</dbReference>
<dbReference type="GO" id="GO:0045476">
    <property type="term" value="P:nurse cell apoptotic process"/>
    <property type="evidence" value="ECO:0007669"/>
    <property type="project" value="UniProtKB-ARBA"/>
</dbReference>
<evidence type="ECO:0000256" key="6">
    <source>
        <dbReference type="ARBA" id="ARBA00022833"/>
    </source>
</evidence>
<name>A0A9P0ILB0_9DIPT</name>
<evidence type="ECO:0000256" key="12">
    <source>
        <dbReference type="SAM" id="MobiDB-lite"/>
    </source>
</evidence>
<feature type="region of interest" description="Disordered" evidence="12">
    <location>
        <begin position="527"/>
        <end position="571"/>
    </location>
</feature>
<proteinExistence type="predicted"/>
<dbReference type="GO" id="GO:0035167">
    <property type="term" value="P:larval lymph gland hemopoiesis"/>
    <property type="evidence" value="ECO:0007669"/>
    <property type="project" value="UniProtKB-ARBA"/>
</dbReference>
<keyword evidence="6" id="KW-0862">Zinc</keyword>
<dbReference type="GO" id="GO:0005634">
    <property type="term" value="C:nucleus"/>
    <property type="evidence" value="ECO:0007669"/>
    <property type="project" value="UniProtKB-SubCell"/>
</dbReference>
<evidence type="ECO:0000256" key="5">
    <source>
        <dbReference type="ARBA" id="ARBA00022782"/>
    </source>
</evidence>
<dbReference type="InterPro" id="IPR007588">
    <property type="entry name" value="Znf_FLYWCH"/>
</dbReference>
<evidence type="ECO:0000256" key="1">
    <source>
        <dbReference type="ARBA" id="ARBA00004123"/>
    </source>
</evidence>
<comment type="function">
    <text evidence="11">Putative transcription factor required for axon growth and guidance in the central and peripheral nervous systems. Repels CNS axons away from the midline by promoting the expression of the midline repellent sli and its receptor robo.</text>
</comment>
<evidence type="ECO:0000256" key="7">
    <source>
        <dbReference type="ARBA" id="ARBA00022902"/>
    </source>
</evidence>
<evidence type="ECO:0000256" key="11">
    <source>
        <dbReference type="ARBA" id="ARBA00037382"/>
    </source>
</evidence>
<feature type="domain" description="BTB" evidence="13">
    <location>
        <begin position="31"/>
        <end position="96"/>
    </location>
</feature>
<dbReference type="GO" id="GO:0007464">
    <property type="term" value="P:R3/R4 cell fate commitment"/>
    <property type="evidence" value="ECO:0007669"/>
    <property type="project" value="UniProtKB-ARBA"/>
</dbReference>
<dbReference type="Gene3D" id="2.20.25.240">
    <property type="match status" value="1"/>
</dbReference>
<keyword evidence="10" id="KW-0539">Nucleus</keyword>
<organism evidence="14 15">
    <name type="scientific">Chironomus riparius</name>
    <dbReference type="NCBI Taxonomy" id="315576"/>
    <lineage>
        <taxon>Eukaryota</taxon>
        <taxon>Metazoa</taxon>
        <taxon>Ecdysozoa</taxon>
        <taxon>Arthropoda</taxon>
        <taxon>Hexapoda</taxon>
        <taxon>Insecta</taxon>
        <taxon>Pterygota</taxon>
        <taxon>Neoptera</taxon>
        <taxon>Endopterygota</taxon>
        <taxon>Diptera</taxon>
        <taxon>Nematocera</taxon>
        <taxon>Chironomoidea</taxon>
        <taxon>Chironomidae</taxon>
        <taxon>Chironominae</taxon>
        <taxon>Chironomus</taxon>
    </lineage>
</organism>
<dbReference type="PROSITE" id="PS50097">
    <property type="entry name" value="BTB"/>
    <property type="match status" value="1"/>
</dbReference>
<feature type="region of interest" description="Disordered" evidence="12">
    <location>
        <begin position="116"/>
        <end position="273"/>
    </location>
</feature>
<dbReference type="GO" id="GO:0008270">
    <property type="term" value="F:zinc ion binding"/>
    <property type="evidence" value="ECO:0007669"/>
    <property type="project" value="UniProtKB-KW"/>
</dbReference>
<dbReference type="AlphaFoldDB" id="A0A9P0ILB0"/>
<keyword evidence="15" id="KW-1185">Reference proteome</keyword>
<dbReference type="SMART" id="SM00225">
    <property type="entry name" value="BTB"/>
    <property type="match status" value="1"/>
</dbReference>
<dbReference type="GO" id="GO:0048813">
    <property type="term" value="P:dendrite morphogenesis"/>
    <property type="evidence" value="ECO:0007669"/>
    <property type="project" value="UniProtKB-ARBA"/>
</dbReference>
<evidence type="ECO:0000256" key="3">
    <source>
        <dbReference type="ARBA" id="ARBA00022723"/>
    </source>
</evidence>
<dbReference type="PANTHER" id="PTHR23110:SF111">
    <property type="entry name" value="LONGITUDINALS LACKING PROTEIN, ISOFORMS F_I_K_T"/>
    <property type="match status" value="1"/>
</dbReference>
<feature type="compositionally biased region" description="Pro residues" evidence="12">
    <location>
        <begin position="541"/>
        <end position="553"/>
    </location>
</feature>